<sequence length="138" mass="15764">YNHPNAKVVSIHNTQTENTDISEQFPHLKSMYNLMPTTFDPMHIMQEADLVFFATSSGVSKDLAQDFIQAKFPVIDLPGDFRLPADIYKKWYKNEPTSDEAIQRAHFLLLPLLHKTICLIKITSSLMLKADYLVLANP</sequence>
<dbReference type="GO" id="GO:0006526">
    <property type="term" value="P:L-arginine biosynthetic process"/>
    <property type="evidence" value="ECO:0007669"/>
    <property type="project" value="UniProtKB-KW"/>
</dbReference>
<feature type="domain" description="Semialdehyde dehydrogenase NAD-binding" evidence="2">
    <location>
        <begin position="2"/>
        <end position="105"/>
    </location>
</feature>
<dbReference type="SUPFAM" id="SSF51735">
    <property type="entry name" value="NAD(P)-binding Rossmann-fold domains"/>
    <property type="match status" value="1"/>
</dbReference>
<keyword evidence="1" id="KW-0028">Amino-acid biosynthesis</keyword>
<dbReference type="PANTHER" id="PTHR32338:SF10">
    <property type="entry name" value="N-ACETYL-GAMMA-GLUTAMYL-PHOSPHATE REDUCTASE, CHLOROPLASTIC-RELATED"/>
    <property type="match status" value="1"/>
</dbReference>
<dbReference type="HOGENOM" id="CLU_1849307_0_0_9"/>
<gene>
    <name evidence="3" type="primary">argC</name>
    <name evidence="3" type="ORF">HMPREF0555_1648</name>
</gene>
<dbReference type="EC" id="1.2.1.38" evidence="3"/>
<accession>C2KLY2</accession>
<protein>
    <submittedName>
        <fullName evidence="3">N-acetyl-gamma-glutamyl-phosphate reductase</fullName>
        <ecNumber evidence="3">1.2.1.38</ecNumber>
    </submittedName>
</protein>
<dbReference type="AlphaFoldDB" id="C2KLY2"/>
<dbReference type="Proteomes" id="UP000004283">
    <property type="component" value="Unassembled WGS sequence"/>
</dbReference>
<evidence type="ECO:0000313" key="4">
    <source>
        <dbReference type="Proteomes" id="UP000004283"/>
    </source>
</evidence>
<keyword evidence="1" id="KW-0055">Arginine biosynthesis</keyword>
<dbReference type="GO" id="GO:0003942">
    <property type="term" value="F:N-acetyl-gamma-glutamyl-phosphate reductase activity"/>
    <property type="evidence" value="ECO:0007669"/>
    <property type="project" value="UniProtKB-EC"/>
</dbReference>
<dbReference type="CDD" id="cd17895">
    <property type="entry name" value="AGPR_1_N"/>
    <property type="match status" value="1"/>
</dbReference>
<evidence type="ECO:0000259" key="2">
    <source>
        <dbReference type="SMART" id="SM00859"/>
    </source>
</evidence>
<dbReference type="EMBL" id="ACKV01000095">
    <property type="protein sequence ID" value="EEJ41756.1"/>
    <property type="molecule type" value="Genomic_DNA"/>
</dbReference>
<name>C2KLY2_LEUMC</name>
<organism evidence="3 4">
    <name type="scientific">Leuconostoc mesenteroides subsp. cremoris ATCC 19254</name>
    <dbReference type="NCBI Taxonomy" id="586220"/>
    <lineage>
        <taxon>Bacteria</taxon>
        <taxon>Bacillati</taxon>
        <taxon>Bacillota</taxon>
        <taxon>Bacilli</taxon>
        <taxon>Lactobacillales</taxon>
        <taxon>Lactobacillaceae</taxon>
        <taxon>Leuconostoc</taxon>
    </lineage>
</organism>
<dbReference type="Pfam" id="PF01118">
    <property type="entry name" value="Semialdhyde_dh"/>
    <property type="match status" value="1"/>
</dbReference>
<dbReference type="InterPro" id="IPR036291">
    <property type="entry name" value="NAD(P)-bd_dom_sf"/>
</dbReference>
<dbReference type="InterPro" id="IPR000534">
    <property type="entry name" value="Semialdehyde_DH_NAD-bd"/>
</dbReference>
<dbReference type="PANTHER" id="PTHR32338">
    <property type="entry name" value="N-ACETYL-GAMMA-GLUTAMYL-PHOSPHATE REDUCTASE, CHLOROPLASTIC-RELATED-RELATED"/>
    <property type="match status" value="1"/>
</dbReference>
<evidence type="ECO:0000256" key="1">
    <source>
        <dbReference type="ARBA" id="ARBA00022571"/>
    </source>
</evidence>
<dbReference type="Gene3D" id="3.40.50.720">
    <property type="entry name" value="NAD(P)-binding Rossmann-like Domain"/>
    <property type="match status" value="1"/>
</dbReference>
<proteinExistence type="predicted"/>
<reference evidence="3 4" key="1">
    <citation type="submission" date="2009-04" db="EMBL/GenBank/DDBJ databases">
        <authorList>
            <person name="Qin X."/>
            <person name="Bachman B."/>
            <person name="Battles P."/>
            <person name="Bell A."/>
            <person name="Bess C."/>
            <person name="Bickham C."/>
            <person name="Chaboub L."/>
            <person name="Chen D."/>
            <person name="Coyle M."/>
            <person name="Deiros D.R."/>
            <person name="Dinh H."/>
            <person name="Forbes L."/>
            <person name="Fowler G."/>
            <person name="Francisco L."/>
            <person name="Fu Q."/>
            <person name="Gubbala S."/>
            <person name="Hale W."/>
            <person name="Han Y."/>
            <person name="Hemphill L."/>
            <person name="Highlander S.K."/>
            <person name="Hirani K."/>
            <person name="Hogues M."/>
            <person name="Jackson L."/>
            <person name="Jakkamsetti A."/>
            <person name="Javaid M."/>
            <person name="Jiang H."/>
            <person name="Korchina V."/>
            <person name="Kovar C."/>
            <person name="Lara F."/>
            <person name="Lee S."/>
            <person name="Mata R."/>
            <person name="Mathew T."/>
            <person name="Moen C."/>
            <person name="Morales K."/>
            <person name="Munidasa M."/>
            <person name="Nazareth L."/>
            <person name="Ngo R."/>
            <person name="Nguyen L."/>
            <person name="Okwuonu G."/>
            <person name="Ongeri F."/>
            <person name="Patil S."/>
            <person name="Petrosino J."/>
            <person name="Pham C."/>
            <person name="Pham P."/>
            <person name="Pu L.-L."/>
            <person name="Puazo M."/>
            <person name="Raj R."/>
            <person name="Reid J."/>
            <person name="Rouhana J."/>
            <person name="Saada N."/>
            <person name="Shang Y."/>
            <person name="Simmons D."/>
            <person name="Thornton R."/>
            <person name="Warren J."/>
            <person name="Weissenberger G."/>
            <person name="Zhang J."/>
            <person name="Zhang L."/>
            <person name="Zhou C."/>
            <person name="Zhu D."/>
            <person name="Muzny D."/>
            <person name="Worley K."/>
            <person name="Gibbs R."/>
        </authorList>
    </citation>
    <scope>NUCLEOTIDE SEQUENCE [LARGE SCALE GENOMIC DNA]</scope>
    <source>
        <strain evidence="3 4">ATCC 19254</strain>
    </source>
</reference>
<dbReference type="GO" id="GO:0051287">
    <property type="term" value="F:NAD binding"/>
    <property type="evidence" value="ECO:0007669"/>
    <property type="project" value="InterPro"/>
</dbReference>
<dbReference type="SMART" id="SM00859">
    <property type="entry name" value="Semialdhyde_dh"/>
    <property type="match status" value="1"/>
</dbReference>
<keyword evidence="3" id="KW-0560">Oxidoreductase</keyword>
<comment type="caution">
    <text evidence="3">The sequence shown here is derived from an EMBL/GenBank/DDBJ whole genome shotgun (WGS) entry which is preliminary data.</text>
</comment>
<feature type="non-terminal residue" evidence="3">
    <location>
        <position position="1"/>
    </location>
</feature>
<dbReference type="InterPro" id="IPR050085">
    <property type="entry name" value="AGPR"/>
</dbReference>
<evidence type="ECO:0000313" key="3">
    <source>
        <dbReference type="EMBL" id="EEJ41756.1"/>
    </source>
</evidence>